<evidence type="ECO:0000259" key="1">
    <source>
        <dbReference type="Pfam" id="PF06527"/>
    </source>
</evidence>
<feature type="domain" description="TniQ" evidence="1">
    <location>
        <begin position="42"/>
        <end position="173"/>
    </location>
</feature>
<name>H5TIG4_GORO1</name>
<organism evidence="2 3">
    <name type="scientific">Gordonia otitidis (strain DSM 44809 / CCUG 52243 / JCM 12355 / NBRC 100426 / IFM 10032)</name>
    <dbReference type="NCBI Taxonomy" id="1108044"/>
    <lineage>
        <taxon>Bacteria</taxon>
        <taxon>Bacillati</taxon>
        <taxon>Actinomycetota</taxon>
        <taxon>Actinomycetes</taxon>
        <taxon>Mycobacteriales</taxon>
        <taxon>Gordoniaceae</taxon>
        <taxon>Gordonia</taxon>
    </lineage>
</organism>
<accession>H5TIG4</accession>
<proteinExistence type="predicted"/>
<comment type="caution">
    <text evidence="2">The sequence shown here is derived from an EMBL/GenBank/DDBJ whole genome shotgun (WGS) entry which is preliminary data.</text>
</comment>
<dbReference type="Pfam" id="PF06527">
    <property type="entry name" value="TniQ"/>
    <property type="match status" value="1"/>
</dbReference>
<dbReference type="InterPro" id="IPR009492">
    <property type="entry name" value="TniQ"/>
</dbReference>
<dbReference type="EMBL" id="BAFB01000058">
    <property type="protein sequence ID" value="GAB33272.1"/>
    <property type="molecule type" value="Genomic_DNA"/>
</dbReference>
<dbReference type="RefSeq" id="WP_007237530.1">
    <property type="nucleotide sequence ID" value="NZ_BAFB01000058.1"/>
</dbReference>
<protein>
    <recommendedName>
        <fullName evidence="1">TniQ domain-containing protein</fullName>
    </recommendedName>
</protein>
<dbReference type="Proteomes" id="UP000005038">
    <property type="component" value="Unassembled WGS sequence"/>
</dbReference>
<dbReference type="STRING" id="1108044.GOOTI_058_00100"/>
<dbReference type="OrthoDB" id="9036115at2"/>
<keyword evidence="3" id="KW-1185">Reference proteome</keyword>
<reference evidence="2" key="1">
    <citation type="submission" date="2012-02" db="EMBL/GenBank/DDBJ databases">
        <title>Whole genome shotgun sequence of Gordonia otitidis NBRC 100426.</title>
        <authorList>
            <person name="Yoshida I."/>
            <person name="Hosoyama A."/>
            <person name="Tsuchikane K."/>
            <person name="Katsumata H."/>
            <person name="Yamazaki S."/>
            <person name="Fujita N."/>
        </authorList>
    </citation>
    <scope>NUCLEOTIDE SEQUENCE [LARGE SCALE GENOMIC DNA]</scope>
    <source>
        <strain evidence="2">NBRC 100426</strain>
    </source>
</reference>
<evidence type="ECO:0000313" key="3">
    <source>
        <dbReference type="Proteomes" id="UP000005038"/>
    </source>
</evidence>
<dbReference type="AlphaFoldDB" id="H5TIG4"/>
<gene>
    <name evidence="2" type="ORF">GOOTI_058_00100</name>
</gene>
<evidence type="ECO:0000313" key="2">
    <source>
        <dbReference type="EMBL" id="GAB33272.1"/>
    </source>
</evidence>
<sequence>MFRPAGDSARPAMLLDISRTATGPTSTPLFDGGTVTAVPALPVTVAPLDGEALDYYLTRVAFHNELTHRELVRYIADRAGQRLINARKTPTGVAPDGGTIAAMATLTGLTANQLQRMTLASYAPDARAGPGTLLPWKPTIGTHICAECVIEGPNRLLYWRLPHATVCPRHEIILSRICPACGKPFRSNTTPAIPPTVDHCDNFLSGSGPTAIVCRHRLADLPAVTATPTEIRSAATVMAATRDSGPVSVCGHRTRAREFLADLYAISLLLTHLAAAGVGDEPRWVQTVGAEQRHRTGTKIRLSASPPTDMATKTQILTAAAEILSHRDVEAAADALGRHLHTIPDCPAGPLSWIAGHTRLTPTVSRLTIKAIAPRRRVSFQIAHLMPQASFPVAAIPQCIPDHFYKRHFANSFDVLDTTARIYLSLCCARRLPGIDSWAQAGTALGMNPAMARQVALDVSPRTRLDSADLLAKLKRLGNALDRTIDYRQRERDVLAQSVTDDWYPMWQKRHYPLTQGRSGYLNACEWQWQHHACATPFTEHWTYGWNRDRRGRYRRWEKKVAGSIADSV</sequence>